<sequence length="218" mass="25449">MNKEHFLIELKIYLKPLTAQQQAFILNKYETIFEERSTAGETEEEIAKSLGKPRGIAEEILQEFDITVPEKKLERDGWQEFQPVTNDDYYYEEIPEHPYEDAYRSYERPRHSGFTRFFQVAGVLSFNFLLMFWLIFAFTMVLFSCWLVAIVFLFSPILGGISVFSGFNDGTMFQLFVSVFLSGSGIIGLLILTPLTKFFGKALRRYLQWNIRVLRGEI</sequence>
<feature type="transmembrane region" description="Helical" evidence="1">
    <location>
        <begin position="117"/>
        <end position="138"/>
    </location>
</feature>
<accession>A0AAQ3Y574</accession>
<name>A0AAQ3Y574_9ENTE</name>
<dbReference type="Pfam" id="PF22564">
    <property type="entry name" value="HAAS"/>
    <property type="match status" value="1"/>
</dbReference>
<dbReference type="Proteomes" id="UP000194948">
    <property type="component" value="Chromosome"/>
</dbReference>
<reference evidence="2 3" key="2">
    <citation type="submission" date="2024-03" db="EMBL/GenBank/DDBJ databases">
        <title>The Genome Sequence of Enterococcus sp. DIV0205d.</title>
        <authorList>
            <consortium name="The Broad Institute Genomics Platform"/>
            <consortium name="The Broad Institute Microbial Omics Core"/>
            <consortium name="The Broad Institute Genomic Center for Infectious Diseases"/>
            <person name="Earl A."/>
            <person name="Manson A."/>
            <person name="Gilmore M."/>
            <person name="Schwartman J."/>
            <person name="Shea T."/>
            <person name="Abouelleil A."/>
            <person name="Cao P."/>
            <person name="Chapman S."/>
            <person name="Cusick C."/>
            <person name="Young S."/>
            <person name="Neafsey D."/>
            <person name="Nusbaum C."/>
            <person name="Birren B."/>
        </authorList>
    </citation>
    <scope>NUCLEOTIDE SEQUENCE [LARGE SCALE GENOMIC DNA]</scope>
    <source>
        <strain evidence="2 3">7F3_DIV0205</strain>
    </source>
</reference>
<evidence type="ECO:0000256" key="1">
    <source>
        <dbReference type="SAM" id="Phobius"/>
    </source>
</evidence>
<keyword evidence="1" id="KW-0472">Membrane</keyword>
<gene>
    <name evidence="2" type="ORF">A5821_001838</name>
</gene>
<evidence type="ECO:0000313" key="2">
    <source>
        <dbReference type="EMBL" id="WYK00740.1"/>
    </source>
</evidence>
<keyword evidence="3" id="KW-1185">Reference proteome</keyword>
<reference evidence="3" key="1">
    <citation type="submission" date="2017-05" db="EMBL/GenBank/DDBJ databases">
        <title>The Genome Sequence of EEnterococcus faecalis 9F2_4866.</title>
        <authorList>
            <consortium name="The Broad Institute Genomics Platform"/>
            <consortium name="The Broad Institute Genomic Center for Infectious Diseases"/>
            <person name="Earl A."/>
            <person name="Manson A."/>
            <person name="Schwartman J."/>
            <person name="Gilmore M."/>
            <person name="Abouelleil A."/>
            <person name="Cao P."/>
            <person name="Chapman S."/>
            <person name="Cusick C."/>
            <person name="Shea T."/>
            <person name="Young S."/>
            <person name="Neafsey D."/>
            <person name="Nusbaum C."/>
            <person name="Birren B."/>
        </authorList>
    </citation>
    <scope>NUCLEOTIDE SEQUENCE [LARGE SCALE GENOMIC DNA]</scope>
    <source>
        <strain evidence="3">7F3_DIV0205</strain>
    </source>
</reference>
<proteinExistence type="predicted"/>
<keyword evidence="1" id="KW-1133">Transmembrane helix</keyword>
<organism evidence="2 3">
    <name type="scientific">Candidatus Enterococcus palustris</name>
    <dbReference type="NCBI Taxonomy" id="1834189"/>
    <lineage>
        <taxon>Bacteria</taxon>
        <taxon>Bacillati</taxon>
        <taxon>Bacillota</taxon>
        <taxon>Bacilli</taxon>
        <taxon>Lactobacillales</taxon>
        <taxon>Enterococcaceae</taxon>
        <taxon>Enterococcus</taxon>
    </lineage>
</organism>
<dbReference type="RefSeq" id="WP_086314236.1">
    <property type="nucleotide sequence ID" value="NZ_CP147244.1"/>
</dbReference>
<dbReference type="EMBL" id="CP147244">
    <property type="protein sequence ID" value="WYK00740.1"/>
    <property type="molecule type" value="Genomic_DNA"/>
</dbReference>
<evidence type="ECO:0000313" key="3">
    <source>
        <dbReference type="Proteomes" id="UP000194948"/>
    </source>
</evidence>
<feature type="transmembrane region" description="Helical" evidence="1">
    <location>
        <begin position="173"/>
        <end position="195"/>
    </location>
</feature>
<dbReference type="AlphaFoldDB" id="A0AAQ3Y574"/>
<evidence type="ECO:0008006" key="4">
    <source>
        <dbReference type="Google" id="ProtNLM"/>
    </source>
</evidence>
<feature type="transmembrane region" description="Helical" evidence="1">
    <location>
        <begin position="145"/>
        <end position="167"/>
    </location>
</feature>
<protein>
    <recommendedName>
        <fullName evidence="4">DUF1700 domain-containing protein</fullName>
    </recommendedName>
</protein>
<keyword evidence="1" id="KW-0812">Transmembrane</keyword>